<evidence type="ECO:0000256" key="4">
    <source>
        <dbReference type="ARBA" id="ARBA00022746"/>
    </source>
</evidence>
<feature type="transmembrane region" description="Helical" evidence="8">
    <location>
        <begin position="208"/>
        <end position="225"/>
    </location>
</feature>
<feature type="transmembrane region" description="Helical" evidence="8">
    <location>
        <begin position="77"/>
        <end position="97"/>
    </location>
</feature>
<feature type="transmembrane region" description="Helical" evidence="8">
    <location>
        <begin position="109"/>
        <end position="127"/>
    </location>
</feature>
<proteinExistence type="predicted"/>
<evidence type="ECO:0000256" key="2">
    <source>
        <dbReference type="ARBA" id="ARBA00004829"/>
    </source>
</evidence>
<organism evidence="10">
    <name type="scientific">uncultured Sulfurovum sp</name>
    <dbReference type="NCBI Taxonomy" id="269237"/>
    <lineage>
        <taxon>Bacteria</taxon>
        <taxon>Pseudomonadati</taxon>
        <taxon>Campylobacterota</taxon>
        <taxon>Epsilonproteobacteria</taxon>
        <taxon>Campylobacterales</taxon>
        <taxon>Sulfurovaceae</taxon>
        <taxon>Sulfurovum</taxon>
        <taxon>environmental samples</taxon>
    </lineage>
</organism>
<dbReference type="GO" id="GO:0016020">
    <property type="term" value="C:membrane"/>
    <property type="evidence" value="ECO:0007669"/>
    <property type="project" value="UniProtKB-SubCell"/>
</dbReference>
<feature type="transmembrane region" description="Helical" evidence="8">
    <location>
        <begin position="162"/>
        <end position="185"/>
    </location>
</feature>
<dbReference type="EMBL" id="CACVAZ010000117">
    <property type="protein sequence ID" value="CAA6818276.1"/>
    <property type="molecule type" value="Genomic_DNA"/>
</dbReference>
<dbReference type="GO" id="GO:0016117">
    <property type="term" value="P:carotenoid biosynthetic process"/>
    <property type="evidence" value="ECO:0007669"/>
    <property type="project" value="UniProtKB-KW"/>
</dbReference>
<feature type="transmembrane region" description="Helical" evidence="8">
    <location>
        <begin position="12"/>
        <end position="28"/>
    </location>
</feature>
<accession>A0A6S6TT85</accession>
<feature type="transmembrane region" description="Helical" evidence="8">
    <location>
        <begin position="40"/>
        <end position="57"/>
    </location>
</feature>
<keyword evidence="4" id="KW-0125">Carotenoid biosynthesis</keyword>
<evidence type="ECO:0000256" key="8">
    <source>
        <dbReference type="SAM" id="Phobius"/>
    </source>
</evidence>
<dbReference type="GO" id="GO:0045436">
    <property type="term" value="F:lycopene beta cyclase activity"/>
    <property type="evidence" value="ECO:0007669"/>
    <property type="project" value="UniProtKB-ARBA"/>
</dbReference>
<keyword evidence="7" id="KW-0413">Isomerase</keyword>
<evidence type="ECO:0000256" key="1">
    <source>
        <dbReference type="ARBA" id="ARBA00004141"/>
    </source>
</evidence>
<name>A0A6S6TT85_9BACT</name>
<feature type="transmembrane region" description="Helical" evidence="8">
    <location>
        <begin position="133"/>
        <end position="150"/>
    </location>
</feature>
<evidence type="ECO:0000256" key="3">
    <source>
        <dbReference type="ARBA" id="ARBA00022692"/>
    </source>
</evidence>
<dbReference type="Pfam" id="PF18916">
    <property type="entry name" value="Lycopene_cyc"/>
    <property type="match status" value="1"/>
</dbReference>
<keyword evidence="3 8" id="KW-0812">Transmembrane</keyword>
<keyword evidence="5 8" id="KW-1133">Transmembrane helix</keyword>
<evidence type="ECO:0000313" key="10">
    <source>
        <dbReference type="EMBL" id="CAA6818276.1"/>
    </source>
</evidence>
<comment type="pathway">
    <text evidence="2">Carotenoid biosynthesis.</text>
</comment>
<dbReference type="AlphaFoldDB" id="A0A6S6TT85"/>
<feature type="domain" description="Lycopene cyclase" evidence="9">
    <location>
        <begin position="133"/>
        <end position="224"/>
    </location>
</feature>
<protein>
    <recommendedName>
        <fullName evidence="9">Lycopene cyclase domain-containing protein</fullName>
    </recommendedName>
</protein>
<evidence type="ECO:0000256" key="6">
    <source>
        <dbReference type="ARBA" id="ARBA00023136"/>
    </source>
</evidence>
<evidence type="ECO:0000256" key="5">
    <source>
        <dbReference type="ARBA" id="ARBA00022989"/>
    </source>
</evidence>
<dbReference type="InterPro" id="IPR017825">
    <property type="entry name" value="Lycopene_cyclase_dom"/>
</dbReference>
<evidence type="ECO:0000256" key="7">
    <source>
        <dbReference type="ARBA" id="ARBA00023235"/>
    </source>
</evidence>
<keyword evidence="6 8" id="KW-0472">Membrane</keyword>
<dbReference type="GO" id="GO:0016872">
    <property type="term" value="F:intramolecular lyase activity"/>
    <property type="evidence" value="ECO:0007669"/>
    <property type="project" value="InterPro"/>
</dbReference>
<sequence>MLKGLPVDNLGYISISALIFPIWLYIYLKAKWLRLRMRNIGIYIGILAAIFEPFFMMDYWNPPSLFNINNFYFIEDFFFGFLSAGIAISIYNFIFSIKYVKIYKRRKNFSLILSLSIVISFLLLNQVFEYNSVFAFCLSTTSAILIIFIIRKDLILPALYSSFFSIIIIISSYMIIFNIFLPSYWESYWKLVDTPYEQYIFGIPWTEYLYYLSMQSYLSVIYDFASGTAKIKITRD</sequence>
<gene>
    <name evidence="10" type="ORF">HELGO_WM5367</name>
</gene>
<evidence type="ECO:0000259" key="9">
    <source>
        <dbReference type="Pfam" id="PF18916"/>
    </source>
</evidence>
<reference evidence="10" key="1">
    <citation type="submission" date="2020-01" db="EMBL/GenBank/DDBJ databases">
        <authorList>
            <person name="Meier V. D."/>
            <person name="Meier V D."/>
        </authorList>
    </citation>
    <scope>NUCLEOTIDE SEQUENCE</scope>
    <source>
        <strain evidence="10">HLG_WM_MAG_02</strain>
    </source>
</reference>
<comment type="subcellular location">
    <subcellularLocation>
        <location evidence="1">Membrane</location>
        <topology evidence="1">Multi-pass membrane protein</topology>
    </subcellularLocation>
</comment>